<dbReference type="InterPro" id="IPR015422">
    <property type="entry name" value="PyrdxlP-dep_Trfase_small"/>
</dbReference>
<keyword evidence="4" id="KW-0808">Transferase</keyword>
<dbReference type="GO" id="GO:0030170">
    <property type="term" value="F:pyridoxal phosphate binding"/>
    <property type="evidence" value="ECO:0007669"/>
    <property type="project" value="InterPro"/>
</dbReference>
<dbReference type="Gene3D" id="3.40.640.10">
    <property type="entry name" value="Type I PLP-dependent aspartate aminotransferase-like (Major domain)"/>
    <property type="match status" value="1"/>
</dbReference>
<dbReference type="PANTHER" id="PTHR43094:SF1">
    <property type="entry name" value="AMINOTRANSFERASE CLASS-III"/>
    <property type="match status" value="1"/>
</dbReference>
<evidence type="ECO:0000256" key="3">
    <source>
        <dbReference type="RuleBase" id="RU003560"/>
    </source>
</evidence>
<sequence length="456" mass="49412">MPDPSRGSAVLHRNINSNPPTAIGANGNWISSSAGYSVFDGSGGAGVCSIGRECPKRVKNAINKALDTISYVPSLDYLNDPVEELSKYLVDSTGGKMTKVVIYTSGSEAIEASIKMARQYFVMKGEPSRKKFITRRQSYHGATLGALGLSGFPARRDIFEELLTDAGHISAYNEYRGLKPNETVAQYVQRLADELEAEILRLGPNVVAGVVIEPVVGAALGSVPAPAEYFIAMRKVVDKYGVLFILDEVMSGMGRTGTLHAWEQLGVVPDIETIGKGLAAGFQPAAGMLIGRRIGDVLAQGGGVFVHGHTYQNHPVVCAAALEVLHMIRDDKLLENVRTLTPVLEDLLRARLAGHPNVGNIRGSGFMQGIEFVKDKATKESFDLERKVSWFLHEMAMAPPYQVYIYPGGGSNDGIKGDHIQIMPPFNINEDDLHMMVDRIAKAIEAFFAHAETSLV</sequence>
<accession>A0A6G1KTF9</accession>
<keyword evidence="5" id="KW-1185">Reference proteome</keyword>
<dbReference type="Proteomes" id="UP000799428">
    <property type="component" value="Unassembled WGS sequence"/>
</dbReference>
<dbReference type="GO" id="GO:0005829">
    <property type="term" value="C:cytosol"/>
    <property type="evidence" value="ECO:0007669"/>
    <property type="project" value="TreeGrafter"/>
</dbReference>
<protein>
    <submittedName>
        <fullName evidence="4">Aminotransferase</fullName>
    </submittedName>
</protein>
<dbReference type="InterPro" id="IPR015424">
    <property type="entry name" value="PyrdxlP-dep_Trfase"/>
</dbReference>
<dbReference type="CDD" id="cd00610">
    <property type="entry name" value="OAT_like"/>
    <property type="match status" value="1"/>
</dbReference>
<evidence type="ECO:0000256" key="1">
    <source>
        <dbReference type="ARBA" id="ARBA00008954"/>
    </source>
</evidence>
<dbReference type="EMBL" id="MU005764">
    <property type="protein sequence ID" value="KAF2715607.1"/>
    <property type="molecule type" value="Genomic_DNA"/>
</dbReference>
<dbReference type="GO" id="GO:0008483">
    <property type="term" value="F:transaminase activity"/>
    <property type="evidence" value="ECO:0007669"/>
    <property type="project" value="UniProtKB-KW"/>
</dbReference>
<evidence type="ECO:0000313" key="4">
    <source>
        <dbReference type="EMBL" id="KAF2715607.1"/>
    </source>
</evidence>
<dbReference type="SUPFAM" id="SSF53383">
    <property type="entry name" value="PLP-dependent transferases"/>
    <property type="match status" value="1"/>
</dbReference>
<organism evidence="4 5">
    <name type="scientific">Pleomassaria siparia CBS 279.74</name>
    <dbReference type="NCBI Taxonomy" id="1314801"/>
    <lineage>
        <taxon>Eukaryota</taxon>
        <taxon>Fungi</taxon>
        <taxon>Dikarya</taxon>
        <taxon>Ascomycota</taxon>
        <taxon>Pezizomycotina</taxon>
        <taxon>Dothideomycetes</taxon>
        <taxon>Pleosporomycetidae</taxon>
        <taxon>Pleosporales</taxon>
        <taxon>Pleomassariaceae</taxon>
        <taxon>Pleomassaria</taxon>
    </lineage>
</organism>
<evidence type="ECO:0000256" key="2">
    <source>
        <dbReference type="ARBA" id="ARBA00022898"/>
    </source>
</evidence>
<name>A0A6G1KTF9_9PLEO</name>
<reference evidence="4" key="1">
    <citation type="journal article" date="2020" name="Stud. Mycol.">
        <title>101 Dothideomycetes genomes: a test case for predicting lifestyles and emergence of pathogens.</title>
        <authorList>
            <person name="Haridas S."/>
            <person name="Albert R."/>
            <person name="Binder M."/>
            <person name="Bloem J."/>
            <person name="Labutti K."/>
            <person name="Salamov A."/>
            <person name="Andreopoulos B."/>
            <person name="Baker S."/>
            <person name="Barry K."/>
            <person name="Bills G."/>
            <person name="Bluhm B."/>
            <person name="Cannon C."/>
            <person name="Castanera R."/>
            <person name="Culley D."/>
            <person name="Daum C."/>
            <person name="Ezra D."/>
            <person name="Gonzalez J."/>
            <person name="Henrissat B."/>
            <person name="Kuo A."/>
            <person name="Liang C."/>
            <person name="Lipzen A."/>
            <person name="Lutzoni F."/>
            <person name="Magnuson J."/>
            <person name="Mondo S."/>
            <person name="Nolan M."/>
            <person name="Ohm R."/>
            <person name="Pangilinan J."/>
            <person name="Park H.-J."/>
            <person name="Ramirez L."/>
            <person name="Alfaro M."/>
            <person name="Sun H."/>
            <person name="Tritt A."/>
            <person name="Yoshinaga Y."/>
            <person name="Zwiers L.-H."/>
            <person name="Turgeon B."/>
            <person name="Goodwin S."/>
            <person name="Spatafora J."/>
            <person name="Crous P."/>
            <person name="Grigoriev I."/>
        </authorList>
    </citation>
    <scope>NUCLEOTIDE SEQUENCE</scope>
    <source>
        <strain evidence="4">CBS 279.74</strain>
    </source>
</reference>
<dbReference type="Gene3D" id="3.90.1150.10">
    <property type="entry name" value="Aspartate Aminotransferase, domain 1"/>
    <property type="match status" value="1"/>
</dbReference>
<comment type="similarity">
    <text evidence="1 3">Belongs to the class-III pyridoxal-phosphate-dependent aminotransferase family.</text>
</comment>
<dbReference type="Pfam" id="PF00202">
    <property type="entry name" value="Aminotran_3"/>
    <property type="match status" value="1"/>
</dbReference>
<dbReference type="InterPro" id="IPR005814">
    <property type="entry name" value="Aminotrans_3"/>
</dbReference>
<evidence type="ECO:0000313" key="5">
    <source>
        <dbReference type="Proteomes" id="UP000799428"/>
    </source>
</evidence>
<dbReference type="NCBIfam" id="NF005685">
    <property type="entry name" value="PRK07483.1"/>
    <property type="match status" value="1"/>
</dbReference>
<gene>
    <name evidence="4" type="ORF">K504DRAFT_469780</name>
</gene>
<dbReference type="AlphaFoldDB" id="A0A6G1KTF9"/>
<dbReference type="InterPro" id="IPR015421">
    <property type="entry name" value="PyrdxlP-dep_Trfase_major"/>
</dbReference>
<dbReference type="PANTHER" id="PTHR43094">
    <property type="entry name" value="AMINOTRANSFERASE"/>
    <property type="match status" value="1"/>
</dbReference>
<keyword evidence="4" id="KW-0032">Aminotransferase</keyword>
<keyword evidence="2 3" id="KW-0663">Pyridoxal phosphate</keyword>
<proteinExistence type="inferred from homology"/>
<dbReference type="OrthoDB" id="5419315at2759"/>